<dbReference type="AlphaFoldDB" id="A0A4Y2EEW3"/>
<organism evidence="1 2">
    <name type="scientific">Araneus ventricosus</name>
    <name type="common">Orbweaver spider</name>
    <name type="synonym">Epeira ventricosa</name>
    <dbReference type="NCBI Taxonomy" id="182803"/>
    <lineage>
        <taxon>Eukaryota</taxon>
        <taxon>Metazoa</taxon>
        <taxon>Ecdysozoa</taxon>
        <taxon>Arthropoda</taxon>
        <taxon>Chelicerata</taxon>
        <taxon>Arachnida</taxon>
        <taxon>Araneae</taxon>
        <taxon>Araneomorphae</taxon>
        <taxon>Entelegynae</taxon>
        <taxon>Araneoidea</taxon>
        <taxon>Araneidae</taxon>
        <taxon>Araneus</taxon>
    </lineage>
</organism>
<sequence>MQDQFLLVRYVVDNSLAVEIRRCSEERRWRLDFISVMRTENSNQCCKSPTSVSAPEIDFVIAVQRLMGLYSEQGVFKGAAMDQLFDRVKVIIKPVIPHKLQATSAVIEY</sequence>
<proteinExistence type="predicted"/>
<accession>A0A4Y2EEW3</accession>
<evidence type="ECO:0000313" key="1">
    <source>
        <dbReference type="EMBL" id="GBM26608.1"/>
    </source>
</evidence>
<name>A0A4Y2EEW3_ARAVE</name>
<reference evidence="1 2" key="1">
    <citation type="journal article" date="2019" name="Sci. Rep.">
        <title>Orb-weaving spider Araneus ventricosus genome elucidates the spidroin gene catalogue.</title>
        <authorList>
            <person name="Kono N."/>
            <person name="Nakamura H."/>
            <person name="Ohtoshi R."/>
            <person name="Moran D.A.P."/>
            <person name="Shinohara A."/>
            <person name="Yoshida Y."/>
            <person name="Fujiwara M."/>
            <person name="Mori M."/>
            <person name="Tomita M."/>
            <person name="Arakawa K."/>
        </authorList>
    </citation>
    <scope>NUCLEOTIDE SEQUENCE [LARGE SCALE GENOMIC DNA]</scope>
</reference>
<evidence type="ECO:0000313" key="2">
    <source>
        <dbReference type="Proteomes" id="UP000499080"/>
    </source>
</evidence>
<gene>
    <name evidence="1" type="ORF">AVEN_85214_1</name>
</gene>
<dbReference type="Proteomes" id="UP000499080">
    <property type="component" value="Unassembled WGS sequence"/>
</dbReference>
<comment type="caution">
    <text evidence="1">The sequence shown here is derived from an EMBL/GenBank/DDBJ whole genome shotgun (WGS) entry which is preliminary data.</text>
</comment>
<keyword evidence="2" id="KW-1185">Reference proteome</keyword>
<protein>
    <submittedName>
        <fullName evidence="1">Uncharacterized protein</fullName>
    </submittedName>
</protein>
<dbReference type="EMBL" id="BGPR01000564">
    <property type="protein sequence ID" value="GBM26608.1"/>
    <property type="molecule type" value="Genomic_DNA"/>
</dbReference>